<keyword evidence="15" id="KW-1185">Reference proteome</keyword>
<keyword evidence="11" id="KW-0812">Transmembrane</keyword>
<dbReference type="Proteomes" id="UP001620645">
    <property type="component" value="Unassembled WGS sequence"/>
</dbReference>
<keyword evidence="7" id="KW-0067">ATP-binding</keyword>
<dbReference type="GO" id="GO:0005524">
    <property type="term" value="F:ATP binding"/>
    <property type="evidence" value="ECO:0007669"/>
    <property type="project" value="UniProtKB-KW"/>
</dbReference>
<dbReference type="InterPro" id="IPR007012">
    <property type="entry name" value="PolA_pol_cen_dom"/>
</dbReference>
<protein>
    <recommendedName>
        <fullName evidence="3">polynucleotide adenylyltransferase</fullName>
        <ecNumber evidence="3">2.7.7.19</ecNumber>
    </recommendedName>
</protein>
<evidence type="ECO:0000256" key="5">
    <source>
        <dbReference type="ARBA" id="ARBA00022679"/>
    </source>
</evidence>
<keyword evidence="5" id="KW-0808">Transferase</keyword>
<comment type="similarity">
    <text evidence="2">Belongs to the poly(A) polymerase family.</text>
</comment>
<dbReference type="PANTHER" id="PTHR10682:SF10">
    <property type="entry name" value="POLYNUCLEOTIDE ADENYLYLTRANSFERASE"/>
    <property type="match status" value="1"/>
</dbReference>
<dbReference type="InterPro" id="IPR043519">
    <property type="entry name" value="NT_sf"/>
</dbReference>
<name>A0ABD2KLG0_HETSC</name>
<comment type="catalytic activity">
    <reaction evidence="9">
        <text>RNA(n) + ATP = RNA(n)-3'-adenine ribonucleotide + diphosphate</text>
        <dbReference type="Rhea" id="RHEA:11332"/>
        <dbReference type="Rhea" id="RHEA-COMP:14527"/>
        <dbReference type="Rhea" id="RHEA-COMP:17347"/>
        <dbReference type="ChEBI" id="CHEBI:30616"/>
        <dbReference type="ChEBI" id="CHEBI:33019"/>
        <dbReference type="ChEBI" id="CHEBI:140395"/>
        <dbReference type="ChEBI" id="CHEBI:173115"/>
        <dbReference type="EC" id="2.7.7.19"/>
    </reaction>
</comment>
<evidence type="ECO:0000313" key="15">
    <source>
        <dbReference type="Proteomes" id="UP001620645"/>
    </source>
</evidence>
<dbReference type="EMBL" id="JBICCN010000010">
    <property type="protein sequence ID" value="KAL3103785.1"/>
    <property type="molecule type" value="Genomic_DNA"/>
</dbReference>
<evidence type="ECO:0000256" key="4">
    <source>
        <dbReference type="ARBA" id="ARBA00022664"/>
    </source>
</evidence>
<dbReference type="SUPFAM" id="SSF81631">
    <property type="entry name" value="PAP/OAS1 substrate-binding domain"/>
    <property type="match status" value="1"/>
</dbReference>
<dbReference type="EC" id="2.7.7.19" evidence="3"/>
<evidence type="ECO:0000256" key="11">
    <source>
        <dbReference type="SAM" id="Phobius"/>
    </source>
</evidence>
<dbReference type="GO" id="GO:1990817">
    <property type="term" value="F:poly(A) RNA polymerase activity"/>
    <property type="evidence" value="ECO:0007669"/>
    <property type="project" value="UniProtKB-EC"/>
</dbReference>
<feature type="region of interest" description="Disordered" evidence="10">
    <location>
        <begin position="955"/>
        <end position="976"/>
    </location>
</feature>
<keyword evidence="11" id="KW-1133">Transmembrane helix</keyword>
<feature type="domain" description="Poly(A) polymerase central" evidence="13">
    <location>
        <begin position="1481"/>
        <end position="1617"/>
    </location>
</feature>
<feature type="domain" description="Polymerase nucleotidyl transferase" evidence="12">
    <location>
        <begin position="1301"/>
        <end position="1340"/>
    </location>
</feature>
<feature type="compositionally biased region" description="Basic and acidic residues" evidence="10">
    <location>
        <begin position="958"/>
        <end position="976"/>
    </location>
</feature>
<feature type="transmembrane region" description="Helical" evidence="11">
    <location>
        <begin position="1504"/>
        <end position="1530"/>
    </location>
</feature>
<evidence type="ECO:0000259" key="13">
    <source>
        <dbReference type="Pfam" id="PF04928"/>
    </source>
</evidence>
<keyword evidence="11" id="KW-0472">Membrane</keyword>
<evidence type="ECO:0000256" key="3">
    <source>
        <dbReference type="ARBA" id="ARBA00012388"/>
    </source>
</evidence>
<dbReference type="Pfam" id="PF04928">
    <property type="entry name" value="PAP_central"/>
    <property type="match status" value="1"/>
</dbReference>
<evidence type="ECO:0000259" key="12">
    <source>
        <dbReference type="Pfam" id="PF01909"/>
    </source>
</evidence>
<dbReference type="Gene3D" id="3.30.460.10">
    <property type="entry name" value="Beta Polymerase, domain 2"/>
    <property type="match status" value="1"/>
</dbReference>
<dbReference type="InterPro" id="IPR002934">
    <property type="entry name" value="Polymerase_NTP_transf_dom"/>
</dbReference>
<evidence type="ECO:0000256" key="2">
    <source>
        <dbReference type="ARBA" id="ARBA00010912"/>
    </source>
</evidence>
<evidence type="ECO:0000313" key="14">
    <source>
        <dbReference type="EMBL" id="KAL3103785.1"/>
    </source>
</evidence>
<evidence type="ECO:0000256" key="1">
    <source>
        <dbReference type="ARBA" id="ARBA00004123"/>
    </source>
</evidence>
<sequence length="1681" mass="194928">MDQFNEIISKLSHSVEKNCEVWKFWRGIASLNLAMINNLFEPLDKIDLNEFECTEIEEILQKNVSEERMDNDNLGILPKKSKVSKKAAKFVARLAEIWELEFWAVALIQIATKDSGALVMLYDALYVLAVMLTFGKNGQHITKMPTELSPRSAEGLLADCERTIRAQFYEEHTANMLRFYENGMLAHDGGNSFSNFLAKCQLDGCDHKLRVRIFYANGEKMANDHYDKMVTKYPKLKQMLRIGSFKENEHHLSASADNGGKREQLDNRLAEFEILMNGAMEAIPMEEIDQNEHRLLSDLFEKKNELFGEKIAPKYSKNPCAREKHLQFLFNLHESAMNKLMEGKDAFTKRLKEGARLSDFDKHLMRSYEAIMVDGMAMAGESAKKQIGINALYFHHKTIIFGLISEIGEDKKKLEKFGNELAKLKVKVAELKLNSLPSDDDEKRRRICWMKMFLKWFMGKVAEKKEPTPTGLISKLQMEFEDLDENNCKDARYLHLYFDVLLSSANYTLAVNTFSVIQLLDHSPQFVQFVNDNCIQFGAIGANENSSLDEEEIFNLYITYFETNDIEKMHKYEAIIGLKFLLNNVRLIEADFIPKLKKEGDEKAQKMAKFRAEMLAMLKMFDFCMESVDQLIRMSCPLIEYKALFSKFYLKSAAAPLAEWQPPFDCLTKSFGQILSDFRNNVAIQHFQFMQMALDKDRQGKLAQILREKEDTFMRLENLIGEEMFKYLWNKSENRQKLFNQKFFDDKKRLFSHYHNAMANPCEKQRATERLMADLAMFSDYLWGIRRMTTSIKLRKEIEQQIEHFWLLLRSAYDGFSMLKRGDIEQQKLSQMSFIQANIISGLIELCEGIKKRKNINAEVFSKNWQKMVKIGTENGGKQWESEGGEKIAKPNETIQKMHFEAMKSIKQQGNDTDLDEIIGKLMQDLRENENNSRENILDLLLSEDRNEFLRQIFDTKNSGEGREGEEGRDREEEKNVIEKRKGEEIGNCESDNYSKFDENKNGNTTDEQMTAKMPTNDAIQAKELEKVGTFREFCDELKLNELFDAFFRSPCVEKVFILEQASIIFEIKQRLEAIEQLERAGGKADKWTKSEEKAKLIGNVEEILDKNVKVGKSHGKLANLLKDTLNYYDGISQIFYGMEIDEKQLKWHILTKYLALFSVLNGSENEKSNNKQKMEGKALEKVFNAFNLKSKNQFEIEHFKTMRIGWKKMLDQIEIDKAMHEQFSEVNDSGKFLTPIFPKISQSIEFSIPNLDEQIYGDLKTFLDKFIGQKLLTSQSAAEVHSKEELDRQTMNVMHSVRSIVDEWSNKRGARLLLTGSHLLGTNTFGSDIDLICVVPGKSIKQSDFFGDEETECTANKCSRDQLKMEEEQSKPMALYCILCQMKNVKGLARLNYRTVSMLKFKYDAIDVDISFVSIPDKKKLPNILSEEFVEKYLDKFNSEGNGKFEKQNRSLSSYHSNLNMKNLLMDGQLDNGEKVLKIFRLFVITLKCWAKSNFIYSNKFGFLNGIILTIMATKIILLYPNASILFLLEKFFLLYTKREKKVPIKLKLTNEKHFDEKRIVVEEAMRIFTPSANDEQNAAKLFTHSTERVIIKNMHEALDRIQNITIGNIDWSLLISNSAEHFSEMFVESRIRMQLVYDIDRRGGSIQTHLYPENYQENCKMAEKIVKKTTFKQVEMAIN</sequence>
<comment type="subcellular location">
    <subcellularLocation>
        <location evidence="1">Nucleus</location>
    </subcellularLocation>
</comment>
<evidence type="ECO:0000256" key="8">
    <source>
        <dbReference type="ARBA" id="ARBA00023242"/>
    </source>
</evidence>
<reference evidence="14 15" key="1">
    <citation type="submission" date="2024-10" db="EMBL/GenBank/DDBJ databases">
        <authorList>
            <person name="Kim D."/>
        </authorList>
    </citation>
    <scope>NUCLEOTIDE SEQUENCE [LARGE SCALE GENOMIC DNA]</scope>
    <source>
        <strain evidence="14">Taebaek</strain>
    </source>
</reference>
<organism evidence="14 15">
    <name type="scientific">Heterodera schachtii</name>
    <name type="common">Sugarbeet cyst nematode worm</name>
    <name type="synonym">Tylenchus schachtii</name>
    <dbReference type="NCBI Taxonomy" id="97005"/>
    <lineage>
        <taxon>Eukaryota</taxon>
        <taxon>Metazoa</taxon>
        <taxon>Ecdysozoa</taxon>
        <taxon>Nematoda</taxon>
        <taxon>Chromadorea</taxon>
        <taxon>Rhabditida</taxon>
        <taxon>Tylenchina</taxon>
        <taxon>Tylenchomorpha</taxon>
        <taxon>Tylenchoidea</taxon>
        <taxon>Heteroderidae</taxon>
        <taxon>Heteroderinae</taxon>
        <taxon>Heterodera</taxon>
    </lineage>
</organism>
<keyword evidence="8" id="KW-0539">Nucleus</keyword>
<dbReference type="SUPFAM" id="SSF81301">
    <property type="entry name" value="Nucleotidyltransferase"/>
    <property type="match status" value="1"/>
</dbReference>
<feature type="region of interest" description="Disordered" evidence="10">
    <location>
        <begin position="989"/>
        <end position="1010"/>
    </location>
</feature>
<evidence type="ECO:0000256" key="9">
    <source>
        <dbReference type="ARBA" id="ARBA00048830"/>
    </source>
</evidence>
<proteinExistence type="inferred from homology"/>
<keyword evidence="6" id="KW-0547">Nucleotide-binding</keyword>
<evidence type="ECO:0000256" key="7">
    <source>
        <dbReference type="ARBA" id="ARBA00022840"/>
    </source>
</evidence>
<dbReference type="Pfam" id="PF01909">
    <property type="entry name" value="NTP_transf_2"/>
    <property type="match status" value="1"/>
</dbReference>
<evidence type="ECO:0000256" key="6">
    <source>
        <dbReference type="ARBA" id="ARBA00022741"/>
    </source>
</evidence>
<keyword evidence="4" id="KW-0507">mRNA processing</keyword>
<comment type="caution">
    <text evidence="14">The sequence shown here is derived from an EMBL/GenBank/DDBJ whole genome shotgun (WGS) entry which is preliminary data.</text>
</comment>
<dbReference type="Gene3D" id="1.10.1410.10">
    <property type="match status" value="1"/>
</dbReference>
<gene>
    <name evidence="14" type="ORF">niasHS_000329</name>
</gene>
<dbReference type="PANTHER" id="PTHR10682">
    <property type="entry name" value="POLY A POLYMERASE"/>
    <property type="match status" value="1"/>
</dbReference>
<evidence type="ECO:0000256" key="10">
    <source>
        <dbReference type="SAM" id="MobiDB-lite"/>
    </source>
</evidence>
<dbReference type="GO" id="GO:0006397">
    <property type="term" value="P:mRNA processing"/>
    <property type="evidence" value="ECO:0007669"/>
    <property type="project" value="UniProtKB-KW"/>
</dbReference>
<dbReference type="GO" id="GO:0005634">
    <property type="term" value="C:nucleus"/>
    <property type="evidence" value="ECO:0007669"/>
    <property type="project" value="UniProtKB-SubCell"/>
</dbReference>
<accession>A0ABD2KLG0</accession>